<keyword evidence="2" id="KW-1185">Reference proteome</keyword>
<protein>
    <submittedName>
        <fullName evidence="1">Uncharacterized protein</fullName>
    </submittedName>
</protein>
<gene>
    <name evidence="1" type="ORF">GCM10007878_25680</name>
</gene>
<evidence type="ECO:0000313" key="2">
    <source>
        <dbReference type="Proteomes" id="UP001156682"/>
    </source>
</evidence>
<dbReference type="EMBL" id="BSOR01000077">
    <property type="protein sequence ID" value="GLR65129.1"/>
    <property type="molecule type" value="Genomic_DNA"/>
</dbReference>
<proteinExistence type="predicted"/>
<comment type="caution">
    <text evidence="1">The sequence shown here is derived from an EMBL/GenBank/DDBJ whole genome shotgun (WGS) entry which is preliminary data.</text>
</comment>
<name>A0ABQ6A4T5_9GAMM</name>
<dbReference type="Proteomes" id="UP001156682">
    <property type="component" value="Unassembled WGS sequence"/>
</dbReference>
<accession>A0ABQ6A4T5</accession>
<evidence type="ECO:0000313" key="1">
    <source>
        <dbReference type="EMBL" id="GLR65129.1"/>
    </source>
</evidence>
<sequence length="44" mass="5055">MDVSQYIEKINSRLAQGHTSEHTFRADLEQLLSHLLPNHNLPLS</sequence>
<reference evidence="2" key="1">
    <citation type="journal article" date="2019" name="Int. J. Syst. Evol. Microbiol.">
        <title>The Global Catalogue of Microorganisms (GCM) 10K type strain sequencing project: providing services to taxonomists for standard genome sequencing and annotation.</title>
        <authorList>
            <consortium name="The Broad Institute Genomics Platform"/>
            <consortium name="The Broad Institute Genome Sequencing Center for Infectious Disease"/>
            <person name="Wu L."/>
            <person name="Ma J."/>
        </authorList>
    </citation>
    <scope>NUCLEOTIDE SEQUENCE [LARGE SCALE GENOMIC DNA]</scope>
    <source>
        <strain evidence="2">NBRC 100033</strain>
    </source>
</reference>
<organism evidence="1 2">
    <name type="scientific">Marinospirillum insulare</name>
    <dbReference type="NCBI Taxonomy" id="217169"/>
    <lineage>
        <taxon>Bacteria</taxon>
        <taxon>Pseudomonadati</taxon>
        <taxon>Pseudomonadota</taxon>
        <taxon>Gammaproteobacteria</taxon>
        <taxon>Oceanospirillales</taxon>
        <taxon>Oceanospirillaceae</taxon>
        <taxon>Marinospirillum</taxon>
    </lineage>
</organism>
<dbReference type="RefSeq" id="WP_281172151.1">
    <property type="nucleotide sequence ID" value="NZ_BSOR01000077.1"/>
</dbReference>